<organism evidence="3 4">
    <name type="scientific">Halovulum dunhuangense</name>
    <dbReference type="NCBI Taxonomy" id="1505036"/>
    <lineage>
        <taxon>Bacteria</taxon>
        <taxon>Pseudomonadati</taxon>
        <taxon>Pseudomonadota</taxon>
        <taxon>Alphaproteobacteria</taxon>
        <taxon>Rhodobacterales</taxon>
        <taxon>Paracoccaceae</taxon>
        <taxon>Halovulum</taxon>
    </lineage>
</organism>
<dbReference type="SUPFAM" id="SSF51735">
    <property type="entry name" value="NAD(P)-binding Rossmann-fold domains"/>
    <property type="match status" value="1"/>
</dbReference>
<dbReference type="Gene3D" id="3.40.50.720">
    <property type="entry name" value="NAD(P)-binding Rossmann-like Domain"/>
    <property type="match status" value="1"/>
</dbReference>
<dbReference type="PRINTS" id="PR00080">
    <property type="entry name" value="SDRFAMILY"/>
</dbReference>
<dbReference type="FunFam" id="3.40.50.720:FF:000084">
    <property type="entry name" value="Short-chain dehydrogenase reductase"/>
    <property type="match status" value="1"/>
</dbReference>
<dbReference type="RefSeq" id="WP_171327082.1">
    <property type="nucleotide sequence ID" value="NZ_JABFBC010000009.1"/>
</dbReference>
<dbReference type="PRINTS" id="PR00081">
    <property type="entry name" value="GDHRDH"/>
</dbReference>
<sequence>MDLRFDGRTIIVTGGGSGIGAATAEELAASGATVIVADLDLAHAGGITDGIRAAGGKALAFAVDVASADEVRAMVDFAVAQTGALHGIVNNAGIGGPQAPTGSYDLDGWRKVIDINLSGVFYGMRFAIPEIEKAGGGAVVNVASILGAVGFANSPAYVSAKHGILGATKNAALEHAGGGVRVNAVGPGFIRTPMVEDALDEATLAFLAGRHALNRIGRPEEVAALILFLLSDRASFITGSYHLVDGGYTAQ</sequence>
<dbReference type="Pfam" id="PF13561">
    <property type="entry name" value="adh_short_C2"/>
    <property type="match status" value="1"/>
</dbReference>
<comment type="caution">
    <text evidence="3">The sequence shown here is derived from an EMBL/GenBank/DDBJ whole genome shotgun (WGS) entry which is preliminary data.</text>
</comment>
<keyword evidence="4" id="KW-1185">Reference proteome</keyword>
<comment type="similarity">
    <text evidence="1">Belongs to the short-chain dehydrogenases/reductases (SDR) family.</text>
</comment>
<evidence type="ECO:0000313" key="4">
    <source>
        <dbReference type="Proteomes" id="UP000572377"/>
    </source>
</evidence>
<dbReference type="Proteomes" id="UP000572377">
    <property type="component" value="Unassembled WGS sequence"/>
</dbReference>
<evidence type="ECO:0000256" key="2">
    <source>
        <dbReference type="ARBA" id="ARBA00023002"/>
    </source>
</evidence>
<dbReference type="InterPro" id="IPR036291">
    <property type="entry name" value="NAD(P)-bd_dom_sf"/>
</dbReference>
<dbReference type="AlphaFoldDB" id="A0A849L6R0"/>
<dbReference type="PANTHER" id="PTHR24321">
    <property type="entry name" value="DEHYDROGENASES, SHORT CHAIN"/>
    <property type="match status" value="1"/>
</dbReference>
<keyword evidence="2" id="KW-0560">Oxidoreductase</keyword>
<reference evidence="3 4" key="1">
    <citation type="submission" date="2020-05" db="EMBL/GenBank/DDBJ databases">
        <title>Gimesia benthica sp. nov., a novel planctomycete isolated from a deep-sea water sample of the Northwest Indian Ocean.</title>
        <authorList>
            <person name="Wang J."/>
            <person name="Ruan C."/>
            <person name="Song L."/>
            <person name="Zhu Y."/>
            <person name="Li A."/>
            <person name="Zheng X."/>
            <person name="Wang L."/>
            <person name="Lu Z."/>
            <person name="Huang Y."/>
            <person name="Du W."/>
            <person name="Zhou Y."/>
            <person name="Huang L."/>
            <person name="Dai X."/>
        </authorList>
    </citation>
    <scope>NUCLEOTIDE SEQUENCE [LARGE SCALE GENOMIC DNA]</scope>
    <source>
        <strain evidence="3 4">YYQ-30</strain>
    </source>
</reference>
<dbReference type="PANTHER" id="PTHR24321:SF8">
    <property type="entry name" value="ESTRADIOL 17-BETA-DEHYDROGENASE 8-RELATED"/>
    <property type="match status" value="1"/>
</dbReference>
<dbReference type="EMBL" id="JABFBC010000009">
    <property type="protein sequence ID" value="NNU82218.1"/>
    <property type="molecule type" value="Genomic_DNA"/>
</dbReference>
<dbReference type="InterPro" id="IPR002347">
    <property type="entry name" value="SDR_fam"/>
</dbReference>
<evidence type="ECO:0000313" key="3">
    <source>
        <dbReference type="EMBL" id="NNU82218.1"/>
    </source>
</evidence>
<proteinExistence type="inferred from homology"/>
<name>A0A849L6R0_9RHOB</name>
<dbReference type="GO" id="GO:0016491">
    <property type="term" value="F:oxidoreductase activity"/>
    <property type="evidence" value="ECO:0007669"/>
    <property type="project" value="UniProtKB-KW"/>
</dbReference>
<gene>
    <name evidence="3" type="ORF">HMH01_17415</name>
</gene>
<evidence type="ECO:0000256" key="1">
    <source>
        <dbReference type="ARBA" id="ARBA00006484"/>
    </source>
</evidence>
<accession>A0A849L6R0</accession>
<dbReference type="CDD" id="cd05233">
    <property type="entry name" value="SDR_c"/>
    <property type="match status" value="1"/>
</dbReference>
<protein>
    <submittedName>
        <fullName evidence="3">SDR family oxidoreductase</fullName>
    </submittedName>
</protein>